<dbReference type="RefSeq" id="WP_378250025.1">
    <property type="nucleotide sequence ID" value="NZ_JBHSKF010000014.1"/>
</dbReference>
<evidence type="ECO:0000313" key="2">
    <source>
        <dbReference type="EMBL" id="MFC5290022.1"/>
    </source>
</evidence>
<protein>
    <submittedName>
        <fullName evidence="2">Transposase</fullName>
    </submittedName>
</protein>
<reference evidence="3" key="1">
    <citation type="journal article" date="2019" name="Int. J. Syst. Evol. Microbiol.">
        <title>The Global Catalogue of Microorganisms (GCM) 10K type strain sequencing project: providing services to taxonomists for standard genome sequencing and annotation.</title>
        <authorList>
            <consortium name="The Broad Institute Genomics Platform"/>
            <consortium name="The Broad Institute Genome Sequencing Center for Infectious Disease"/>
            <person name="Wu L."/>
            <person name="Ma J."/>
        </authorList>
    </citation>
    <scope>NUCLEOTIDE SEQUENCE [LARGE SCALE GENOMIC DNA]</scope>
    <source>
        <strain evidence="3">CCUG 59778</strain>
    </source>
</reference>
<dbReference type="EMBL" id="JBHSKF010000014">
    <property type="protein sequence ID" value="MFC5290022.1"/>
    <property type="molecule type" value="Genomic_DNA"/>
</dbReference>
<sequence length="116" mass="13160">MSRTGVWRCGPGTCLGWCSPTRSSRRCSLVGAGLRCRPRRWRWCRCLCLQFAEGLSDRQAAHAVRARIDWEYALGLELVDQGLDHSVLSEFRARTVAGGLEQRSRTRCWRPVPARG</sequence>
<accession>A0ABW0ERS9</accession>
<gene>
    <name evidence="2" type="ORF">ACFPM7_23450</name>
</gene>
<evidence type="ECO:0000259" key="1">
    <source>
        <dbReference type="Pfam" id="PF05598"/>
    </source>
</evidence>
<comment type="caution">
    <text evidence="2">The sequence shown here is derived from an EMBL/GenBank/DDBJ whole genome shotgun (WGS) entry which is preliminary data.</text>
</comment>
<proteinExistence type="predicted"/>
<organism evidence="2 3">
    <name type="scientific">Actinokineospora guangxiensis</name>
    <dbReference type="NCBI Taxonomy" id="1490288"/>
    <lineage>
        <taxon>Bacteria</taxon>
        <taxon>Bacillati</taxon>
        <taxon>Actinomycetota</taxon>
        <taxon>Actinomycetes</taxon>
        <taxon>Pseudonocardiales</taxon>
        <taxon>Pseudonocardiaceae</taxon>
        <taxon>Actinokineospora</taxon>
    </lineage>
</organism>
<feature type="domain" description="Transposase InsH N-terminal" evidence="1">
    <location>
        <begin position="42"/>
        <end position="94"/>
    </location>
</feature>
<name>A0ABW0ERS9_9PSEU</name>
<dbReference type="InterPro" id="IPR008490">
    <property type="entry name" value="Transposase_InsH_N"/>
</dbReference>
<evidence type="ECO:0000313" key="3">
    <source>
        <dbReference type="Proteomes" id="UP001596157"/>
    </source>
</evidence>
<keyword evidence="3" id="KW-1185">Reference proteome</keyword>
<dbReference type="Pfam" id="PF05598">
    <property type="entry name" value="DUF772"/>
    <property type="match status" value="1"/>
</dbReference>
<dbReference type="Proteomes" id="UP001596157">
    <property type="component" value="Unassembled WGS sequence"/>
</dbReference>